<organism evidence="1 2">
    <name type="scientific">Candidatus Sulfobium mesophilum</name>
    <dbReference type="NCBI Taxonomy" id="2016548"/>
    <lineage>
        <taxon>Bacteria</taxon>
        <taxon>Pseudomonadati</taxon>
        <taxon>Nitrospirota</taxon>
        <taxon>Nitrospiria</taxon>
        <taxon>Nitrospirales</taxon>
        <taxon>Nitrospiraceae</taxon>
        <taxon>Candidatus Sulfobium</taxon>
    </lineage>
</organism>
<evidence type="ECO:0000313" key="2">
    <source>
        <dbReference type="Proteomes" id="UP000245125"/>
    </source>
</evidence>
<proteinExistence type="predicted"/>
<name>A0A2U3QDI8_9BACT</name>
<keyword evidence="2" id="KW-1185">Reference proteome</keyword>
<reference evidence="2" key="1">
    <citation type="submission" date="2018-03" db="EMBL/GenBank/DDBJ databases">
        <authorList>
            <person name="Zecchin S."/>
        </authorList>
    </citation>
    <scope>NUCLEOTIDE SEQUENCE [LARGE SCALE GENOMIC DNA]</scope>
</reference>
<evidence type="ECO:0000313" key="1">
    <source>
        <dbReference type="EMBL" id="SPP99488.1"/>
    </source>
</evidence>
<dbReference type="EMBL" id="OUUY01000001">
    <property type="protein sequence ID" value="SPP99488.1"/>
    <property type="molecule type" value="Genomic_DNA"/>
</dbReference>
<accession>A0A2U3QDI8</accession>
<sequence length="45" mass="5035">MGVGLLALKPVVETEKKISISNITKPFYTIKKWLSSGRRVEADDD</sequence>
<dbReference type="Proteomes" id="UP000245125">
    <property type="component" value="Unassembled WGS sequence"/>
</dbReference>
<gene>
    <name evidence="1" type="ORF">NBG4_10022</name>
</gene>
<protein>
    <submittedName>
        <fullName evidence="1">Uncharacterized protein</fullName>
    </submittedName>
</protein>
<dbReference type="AlphaFoldDB" id="A0A2U3QDI8"/>